<evidence type="ECO:0000256" key="1">
    <source>
        <dbReference type="PROSITE-ProRule" id="PRU00409"/>
    </source>
</evidence>
<dbReference type="OrthoDB" id="9803907at2"/>
<organism evidence="3 4">
    <name type="scientific">Pseudomonas frederiksbergensis</name>
    <dbReference type="NCBI Taxonomy" id="104087"/>
    <lineage>
        <taxon>Bacteria</taxon>
        <taxon>Pseudomonadati</taxon>
        <taxon>Pseudomonadota</taxon>
        <taxon>Gammaproteobacteria</taxon>
        <taxon>Pseudomonadales</taxon>
        <taxon>Pseudomonadaceae</taxon>
        <taxon>Pseudomonas</taxon>
    </lineage>
</organism>
<proteinExistence type="predicted"/>
<dbReference type="Gene3D" id="3.40.50.20">
    <property type="match status" value="1"/>
</dbReference>
<name>A0A0B1Z0I5_9PSED</name>
<keyword evidence="1" id="KW-0547">Nucleotide-binding</keyword>
<reference evidence="4" key="1">
    <citation type="submission" date="2015-03" db="EMBL/GenBank/DDBJ databases">
        <title>Pseudomonas frederiksbergensis hydrocarbon degrader.</title>
        <authorList>
            <person name="Brown L.M."/>
            <person name="Ruiz O.N."/>
            <person name="Mueller S."/>
            <person name="Gunasekera T.S."/>
        </authorList>
    </citation>
    <scope>NUCLEOTIDE SEQUENCE [LARGE SCALE GENOMIC DNA]</scope>
    <source>
        <strain evidence="4">SI8</strain>
    </source>
</reference>
<accession>A0A0B1Z0I5</accession>
<protein>
    <submittedName>
        <fullName evidence="3">Carbamoyl-phosphate synthase subunit L</fullName>
    </submittedName>
</protein>
<dbReference type="Pfam" id="PF15632">
    <property type="entry name" value="ATPgrasp_Ter"/>
    <property type="match status" value="1"/>
</dbReference>
<sequence length="325" mass="35804">MKTVMVTGVGAIMGYGLLKSLRAANPAVRLVGTDIYDDAVGRGWSDVFVQAPLTADPGYSQWLGDTLALHKVDLLIPGIEQDIHWFSDHRAFLDTFDCQVVLNNQQLIELSRDKWAMDQALLALGDSSRIPSLLAGDFHSLKAALGLPFLLKPRRSYASKGLVWVREEGDFTPHAALLGDYLMAQPIIGSAADEFTVAAFGDGRGDTGPMIAFQRKLASDGSTAKAWVYQDDSLDDVVARLCRAFKPVGPTNLQFRRGKGGSWSLLEINPRISSTSSIRRAFGYNEAAMCLDYYLDGKTLAQPTIRTGFAVRYIEDFIVYDRDHF</sequence>
<evidence type="ECO:0000313" key="4">
    <source>
        <dbReference type="Proteomes" id="UP000030949"/>
    </source>
</evidence>
<dbReference type="GO" id="GO:0005524">
    <property type="term" value="F:ATP binding"/>
    <property type="evidence" value="ECO:0007669"/>
    <property type="project" value="UniProtKB-UniRule"/>
</dbReference>
<dbReference type="GO" id="GO:0046872">
    <property type="term" value="F:metal ion binding"/>
    <property type="evidence" value="ECO:0007669"/>
    <property type="project" value="InterPro"/>
</dbReference>
<comment type="caution">
    <text evidence="3">The sequence shown here is derived from an EMBL/GenBank/DDBJ whole genome shotgun (WGS) entry which is preliminary data.</text>
</comment>
<dbReference type="AlphaFoldDB" id="A0A0B1Z0I5"/>
<dbReference type="EMBL" id="JQGJ01000014">
    <property type="protein sequence ID" value="KHK62917.1"/>
    <property type="molecule type" value="Genomic_DNA"/>
</dbReference>
<gene>
    <name evidence="3" type="ORF">JZ00_20650</name>
</gene>
<dbReference type="RefSeq" id="WP_039593108.1">
    <property type="nucleotide sequence ID" value="NZ_CP142104.1"/>
</dbReference>
<dbReference type="SUPFAM" id="SSF56059">
    <property type="entry name" value="Glutathione synthetase ATP-binding domain-like"/>
    <property type="match status" value="1"/>
</dbReference>
<dbReference type="Proteomes" id="UP000030949">
    <property type="component" value="Unassembled WGS sequence"/>
</dbReference>
<evidence type="ECO:0000259" key="2">
    <source>
        <dbReference type="PROSITE" id="PS50975"/>
    </source>
</evidence>
<dbReference type="PROSITE" id="PS50975">
    <property type="entry name" value="ATP_GRASP"/>
    <property type="match status" value="1"/>
</dbReference>
<keyword evidence="1" id="KW-0067">ATP-binding</keyword>
<evidence type="ECO:0000313" key="3">
    <source>
        <dbReference type="EMBL" id="KHK62917.1"/>
    </source>
</evidence>
<feature type="domain" description="ATP-grasp" evidence="2">
    <location>
        <begin position="119"/>
        <end position="295"/>
    </location>
</feature>
<dbReference type="Gene3D" id="3.30.470.20">
    <property type="entry name" value="ATP-grasp fold, B domain"/>
    <property type="match status" value="1"/>
</dbReference>
<dbReference type="InterPro" id="IPR011761">
    <property type="entry name" value="ATP-grasp"/>
</dbReference>